<comment type="caution">
    <text evidence="1">The sequence shown here is derived from an EMBL/GenBank/DDBJ whole genome shotgun (WGS) entry which is preliminary data.</text>
</comment>
<gene>
    <name evidence="1" type="ORF">BDFB_013870</name>
</gene>
<reference evidence="1 2" key="1">
    <citation type="submission" date="2017-03" db="EMBL/GenBank/DDBJ databases">
        <title>Genome of the blue death feigning beetle - Asbolus verrucosus.</title>
        <authorList>
            <person name="Rider S.D."/>
        </authorList>
    </citation>
    <scope>NUCLEOTIDE SEQUENCE [LARGE SCALE GENOMIC DNA]</scope>
    <source>
        <strain evidence="1">Butters</strain>
        <tissue evidence="1">Head and leg muscle</tissue>
    </source>
</reference>
<dbReference type="PANTHER" id="PTHR33273">
    <property type="entry name" value="DOMAIN-CONTAINING PROTEIN, PUTATIVE-RELATED"/>
    <property type="match status" value="1"/>
</dbReference>
<evidence type="ECO:0008006" key="3">
    <source>
        <dbReference type="Google" id="ProtNLM"/>
    </source>
</evidence>
<dbReference type="EMBL" id="QDEB01046699">
    <property type="protein sequence ID" value="RZC38069.1"/>
    <property type="molecule type" value="Genomic_DNA"/>
</dbReference>
<feature type="non-terminal residue" evidence="1">
    <location>
        <position position="1"/>
    </location>
</feature>
<keyword evidence="2" id="KW-1185">Reference proteome</keyword>
<dbReference type="AlphaFoldDB" id="A0A482W036"/>
<dbReference type="OrthoDB" id="6781223at2759"/>
<sequence length="163" mass="19438">KIEFHTYTPADEKTHAFVIRRLDQKSTLEEIVEDLKNNYRLEANKVYEMKGTARPLYLCHRCQEWRHATSNCPAKPKCLKCARSHLTREYAHQHLNNPKRANCNGEHVANSTMCPIYIKKVEFQNQIKQTEVTKKKTYQHYYQKQMYGKTDDSGNQQYKNRQR</sequence>
<proteinExistence type="predicted"/>
<name>A0A482W036_ASBVE</name>
<accession>A0A482W036</accession>
<organism evidence="1 2">
    <name type="scientific">Asbolus verrucosus</name>
    <name type="common">Desert ironclad beetle</name>
    <dbReference type="NCBI Taxonomy" id="1661398"/>
    <lineage>
        <taxon>Eukaryota</taxon>
        <taxon>Metazoa</taxon>
        <taxon>Ecdysozoa</taxon>
        <taxon>Arthropoda</taxon>
        <taxon>Hexapoda</taxon>
        <taxon>Insecta</taxon>
        <taxon>Pterygota</taxon>
        <taxon>Neoptera</taxon>
        <taxon>Endopterygota</taxon>
        <taxon>Coleoptera</taxon>
        <taxon>Polyphaga</taxon>
        <taxon>Cucujiformia</taxon>
        <taxon>Tenebrionidae</taxon>
        <taxon>Pimeliinae</taxon>
        <taxon>Asbolus</taxon>
    </lineage>
</organism>
<evidence type="ECO:0000313" key="2">
    <source>
        <dbReference type="Proteomes" id="UP000292052"/>
    </source>
</evidence>
<dbReference type="PANTHER" id="PTHR33273:SF2">
    <property type="entry name" value="ENDONUCLEASE_EXONUCLEASE_PHOSPHATASE DOMAIN-CONTAINING PROTEIN"/>
    <property type="match status" value="1"/>
</dbReference>
<dbReference type="Proteomes" id="UP000292052">
    <property type="component" value="Unassembled WGS sequence"/>
</dbReference>
<protein>
    <recommendedName>
        <fullName evidence="3">Nucleic-acid-binding protein from transposon X-element</fullName>
    </recommendedName>
</protein>
<evidence type="ECO:0000313" key="1">
    <source>
        <dbReference type="EMBL" id="RZC38069.1"/>
    </source>
</evidence>